<organism evidence="2 3">
    <name type="scientific">Pisolithus microcarpus 441</name>
    <dbReference type="NCBI Taxonomy" id="765257"/>
    <lineage>
        <taxon>Eukaryota</taxon>
        <taxon>Fungi</taxon>
        <taxon>Dikarya</taxon>
        <taxon>Basidiomycota</taxon>
        <taxon>Agaricomycotina</taxon>
        <taxon>Agaricomycetes</taxon>
        <taxon>Agaricomycetidae</taxon>
        <taxon>Boletales</taxon>
        <taxon>Sclerodermatineae</taxon>
        <taxon>Pisolithaceae</taxon>
        <taxon>Pisolithus</taxon>
    </lineage>
</organism>
<sequence length="133" mass="14652">MQRKLERELGVDFRHMISTVEDTSAASEDTPELTRTDEAHSAVNVRDGAANPGLTEGDGSINDADVDAEGIPDIEDADDELSEGDSGFGLEGKPVHFNSGRFWNYVDYMLTLLRETARKDTSTKEEFEKAVAR</sequence>
<evidence type="ECO:0000313" key="3">
    <source>
        <dbReference type="Proteomes" id="UP000054018"/>
    </source>
</evidence>
<dbReference type="HOGENOM" id="CLU_148819_0_0_1"/>
<evidence type="ECO:0000256" key="1">
    <source>
        <dbReference type="SAM" id="MobiDB-lite"/>
    </source>
</evidence>
<evidence type="ECO:0000313" key="2">
    <source>
        <dbReference type="EMBL" id="KIK21124.1"/>
    </source>
</evidence>
<proteinExistence type="predicted"/>
<gene>
    <name evidence="2" type="ORF">PISMIDRAFT_655617</name>
</gene>
<accession>A0A0C9Z4N1</accession>
<reference evidence="3" key="2">
    <citation type="submission" date="2015-01" db="EMBL/GenBank/DDBJ databases">
        <title>Evolutionary Origins and Diversification of the Mycorrhizal Mutualists.</title>
        <authorList>
            <consortium name="DOE Joint Genome Institute"/>
            <consortium name="Mycorrhizal Genomics Consortium"/>
            <person name="Kohler A."/>
            <person name="Kuo A."/>
            <person name="Nagy L.G."/>
            <person name="Floudas D."/>
            <person name="Copeland A."/>
            <person name="Barry K.W."/>
            <person name="Cichocki N."/>
            <person name="Veneault-Fourrey C."/>
            <person name="LaButti K."/>
            <person name="Lindquist E.A."/>
            <person name="Lipzen A."/>
            <person name="Lundell T."/>
            <person name="Morin E."/>
            <person name="Murat C."/>
            <person name="Riley R."/>
            <person name="Ohm R."/>
            <person name="Sun H."/>
            <person name="Tunlid A."/>
            <person name="Henrissat B."/>
            <person name="Grigoriev I.V."/>
            <person name="Hibbett D.S."/>
            <person name="Martin F."/>
        </authorList>
    </citation>
    <scope>NUCLEOTIDE SEQUENCE [LARGE SCALE GENOMIC DNA]</scope>
    <source>
        <strain evidence="3">441</strain>
    </source>
</reference>
<reference evidence="2 3" key="1">
    <citation type="submission" date="2014-04" db="EMBL/GenBank/DDBJ databases">
        <authorList>
            <consortium name="DOE Joint Genome Institute"/>
            <person name="Kuo A."/>
            <person name="Kohler A."/>
            <person name="Costa M.D."/>
            <person name="Nagy L.G."/>
            <person name="Floudas D."/>
            <person name="Copeland A."/>
            <person name="Barry K.W."/>
            <person name="Cichocki N."/>
            <person name="Veneault-Fourrey C."/>
            <person name="LaButti K."/>
            <person name="Lindquist E.A."/>
            <person name="Lipzen A."/>
            <person name="Lundell T."/>
            <person name="Morin E."/>
            <person name="Murat C."/>
            <person name="Sun H."/>
            <person name="Tunlid A."/>
            <person name="Henrissat B."/>
            <person name="Grigoriev I.V."/>
            <person name="Hibbett D.S."/>
            <person name="Martin F."/>
            <person name="Nordberg H.P."/>
            <person name="Cantor M.N."/>
            <person name="Hua S.X."/>
        </authorList>
    </citation>
    <scope>NUCLEOTIDE SEQUENCE [LARGE SCALE GENOMIC DNA]</scope>
    <source>
        <strain evidence="2 3">441</strain>
    </source>
</reference>
<dbReference type="EMBL" id="KN833755">
    <property type="protein sequence ID" value="KIK21124.1"/>
    <property type="molecule type" value="Genomic_DNA"/>
</dbReference>
<name>A0A0C9Z4N1_9AGAM</name>
<feature type="compositionally biased region" description="Acidic residues" evidence="1">
    <location>
        <begin position="64"/>
        <end position="83"/>
    </location>
</feature>
<protein>
    <submittedName>
        <fullName evidence="2">Uncharacterized protein</fullName>
    </submittedName>
</protein>
<feature type="region of interest" description="Disordered" evidence="1">
    <location>
        <begin position="20"/>
        <end position="94"/>
    </location>
</feature>
<keyword evidence="3" id="KW-1185">Reference proteome</keyword>
<dbReference type="OrthoDB" id="2684683at2759"/>
<dbReference type="Proteomes" id="UP000054018">
    <property type="component" value="Unassembled WGS sequence"/>
</dbReference>
<dbReference type="AlphaFoldDB" id="A0A0C9Z4N1"/>
<dbReference type="STRING" id="765257.A0A0C9Z4N1"/>